<dbReference type="InterPro" id="IPR003953">
    <property type="entry name" value="FAD-dep_OxRdtase_2_FAD-bd"/>
</dbReference>
<dbReference type="PANTHER" id="PTHR43400">
    <property type="entry name" value="FUMARATE REDUCTASE"/>
    <property type="match status" value="1"/>
</dbReference>
<dbReference type="EMBL" id="JADLQN010000002">
    <property type="protein sequence ID" value="MBF6355821.1"/>
    <property type="molecule type" value="Genomic_DNA"/>
</dbReference>
<dbReference type="Proteomes" id="UP000707731">
    <property type="component" value="Unassembled WGS sequence"/>
</dbReference>
<keyword evidence="2" id="KW-0285">Flavoprotein</keyword>
<comment type="caution">
    <text evidence="6">The sequence shown here is derived from an EMBL/GenBank/DDBJ whole genome shotgun (WGS) entry which is preliminary data.</text>
</comment>
<dbReference type="Gene3D" id="3.50.50.60">
    <property type="entry name" value="FAD/NAD(P)-binding domain"/>
    <property type="match status" value="2"/>
</dbReference>
<keyword evidence="3" id="KW-0274">FAD</keyword>
<dbReference type="PANTHER" id="PTHR43400:SF10">
    <property type="entry name" value="3-OXOSTEROID 1-DEHYDROGENASE"/>
    <property type="match status" value="1"/>
</dbReference>
<feature type="domain" description="FAD-dependent oxidoreductase 2 FAD-binding" evidence="5">
    <location>
        <begin position="14"/>
        <end position="504"/>
    </location>
</feature>
<dbReference type="InterPro" id="IPR050315">
    <property type="entry name" value="FAD-oxidoreductase_2"/>
</dbReference>
<dbReference type="Gene3D" id="3.90.700.10">
    <property type="entry name" value="Succinate dehydrogenase/fumarate reductase flavoprotein, catalytic domain"/>
    <property type="match status" value="1"/>
</dbReference>
<dbReference type="SUPFAM" id="SSF51905">
    <property type="entry name" value="FAD/NAD(P)-binding domain"/>
    <property type="match status" value="1"/>
</dbReference>
<comment type="cofactor">
    <cofactor evidence="1">
        <name>FAD</name>
        <dbReference type="ChEBI" id="CHEBI:57692"/>
    </cofactor>
</comment>
<name>A0ABS0DBH6_9NOCA</name>
<evidence type="ECO:0000256" key="4">
    <source>
        <dbReference type="ARBA" id="ARBA00023002"/>
    </source>
</evidence>
<evidence type="ECO:0000256" key="3">
    <source>
        <dbReference type="ARBA" id="ARBA00022827"/>
    </source>
</evidence>
<sequence length="542" mass="57152">MGLDAGLTADVTADVIVIGFGAAGACAALEAAATGADVLVLERFAGGGTSALSGGIIYAGGGTAVQRAAGVQDSPEQMLAYLRREVGDAVSPETLRRFVDESPAMIDWLSGHGVPFDASLCPYKTSYPNDKYYLYYSGSEVSGYGREVAVPAQRGHRVKGRGTSGKKMTAPLIASALRNGVRVEYLTAATRLLTDADGAVIGVECRTLRDAPARVRSRYHRLAAIAAKPGIYYPPLRKALMRQLDALDRRYGTTLRVRAGRGVVVSAGGFISNREMVHQHGPQYRHGLELGSMGDDGSGILMSQQVGAATDRMGNISAWRFILPPSSFTGALLVDARGRRVIDETRYGAAVGHLLVNHHDGQGWVLADDERMRTAIRKVRTESAWFQRAQFEVMRRNAKRGDTLEAVARAAGIDPAGLRATVEEHNAAIAAGAPDPVGKPAEFTESVRGGPYWLLDVGIKPSLTNPCPMLTLGGVVVDETTGAVTSTAGLPIPGLFAAGRTAVGICSDSYVSGLSLADAVFSGRRAGRHAARVPEQAAVEGP</sequence>
<organism evidence="6 7">
    <name type="scientific">Nocardia higoensis</name>
    <dbReference type="NCBI Taxonomy" id="228599"/>
    <lineage>
        <taxon>Bacteria</taxon>
        <taxon>Bacillati</taxon>
        <taxon>Actinomycetota</taxon>
        <taxon>Actinomycetes</taxon>
        <taxon>Mycobacteriales</taxon>
        <taxon>Nocardiaceae</taxon>
        <taxon>Nocardia</taxon>
    </lineage>
</organism>
<dbReference type="InterPro" id="IPR027477">
    <property type="entry name" value="Succ_DH/fumarate_Rdtase_cat_sf"/>
</dbReference>
<protein>
    <submittedName>
        <fullName evidence="6">FAD-binding protein</fullName>
    </submittedName>
</protein>
<dbReference type="InterPro" id="IPR036188">
    <property type="entry name" value="FAD/NAD-bd_sf"/>
</dbReference>
<gene>
    <name evidence="6" type="ORF">IU449_14900</name>
</gene>
<evidence type="ECO:0000313" key="7">
    <source>
        <dbReference type="Proteomes" id="UP000707731"/>
    </source>
</evidence>
<keyword evidence="7" id="KW-1185">Reference proteome</keyword>
<reference evidence="6 7" key="1">
    <citation type="submission" date="2020-10" db="EMBL/GenBank/DDBJ databases">
        <title>Identification of Nocardia species via Next-generation sequencing and recognition of intraspecies genetic diversity.</title>
        <authorList>
            <person name="Li P."/>
            <person name="Li P."/>
            <person name="Lu B."/>
        </authorList>
    </citation>
    <scope>NUCLEOTIDE SEQUENCE [LARGE SCALE GENOMIC DNA]</scope>
    <source>
        <strain evidence="6 7">BJ06-0143</strain>
    </source>
</reference>
<evidence type="ECO:0000313" key="6">
    <source>
        <dbReference type="EMBL" id="MBF6355821.1"/>
    </source>
</evidence>
<dbReference type="RefSeq" id="WP_195002709.1">
    <property type="nucleotide sequence ID" value="NZ_JADLQN010000002.1"/>
</dbReference>
<evidence type="ECO:0000259" key="5">
    <source>
        <dbReference type="Pfam" id="PF00890"/>
    </source>
</evidence>
<evidence type="ECO:0000256" key="2">
    <source>
        <dbReference type="ARBA" id="ARBA00022630"/>
    </source>
</evidence>
<dbReference type="NCBIfam" id="NF005511">
    <property type="entry name" value="PRK07121.1-4"/>
    <property type="match status" value="1"/>
</dbReference>
<dbReference type="Pfam" id="PF00890">
    <property type="entry name" value="FAD_binding_2"/>
    <property type="match status" value="1"/>
</dbReference>
<accession>A0ABS0DBH6</accession>
<keyword evidence="4" id="KW-0560">Oxidoreductase</keyword>
<dbReference type="SUPFAM" id="SSF56425">
    <property type="entry name" value="Succinate dehydrogenase/fumarate reductase flavoprotein, catalytic domain"/>
    <property type="match status" value="1"/>
</dbReference>
<proteinExistence type="predicted"/>
<evidence type="ECO:0000256" key="1">
    <source>
        <dbReference type="ARBA" id="ARBA00001974"/>
    </source>
</evidence>